<evidence type="ECO:0000256" key="16">
    <source>
        <dbReference type="ARBA" id="ARBA00034617"/>
    </source>
</evidence>
<comment type="cofactor">
    <cofactor evidence="1">
        <name>Zn(2+)</name>
        <dbReference type="ChEBI" id="CHEBI:29105"/>
    </cofactor>
</comment>
<dbReference type="Pfam" id="PF16124">
    <property type="entry name" value="RecQ_Zn_bind"/>
    <property type="match status" value="1"/>
</dbReference>
<dbReference type="GO" id="GO:0046872">
    <property type="term" value="F:metal ion binding"/>
    <property type="evidence" value="ECO:0007669"/>
    <property type="project" value="UniProtKB-KW"/>
</dbReference>
<dbReference type="CDD" id="cd17920">
    <property type="entry name" value="DEXHc_RecQ"/>
    <property type="match status" value="1"/>
</dbReference>
<dbReference type="EMBL" id="QEAO01000038">
    <property type="protein sequence ID" value="TPX31881.1"/>
    <property type="molecule type" value="Genomic_DNA"/>
</dbReference>
<dbReference type="PROSITE" id="PS00690">
    <property type="entry name" value="DEAH_ATP_HELICASE"/>
    <property type="match status" value="1"/>
</dbReference>
<evidence type="ECO:0000313" key="22">
    <source>
        <dbReference type="EMBL" id="TPX31881.1"/>
    </source>
</evidence>
<dbReference type="GO" id="GO:0009378">
    <property type="term" value="F:four-way junction helicase activity"/>
    <property type="evidence" value="ECO:0007669"/>
    <property type="project" value="TreeGrafter"/>
</dbReference>
<keyword evidence="23" id="KW-1185">Reference proteome</keyword>
<feature type="region of interest" description="Disordered" evidence="19">
    <location>
        <begin position="338"/>
        <end position="419"/>
    </location>
</feature>
<accession>A0A507BXQ1</accession>
<feature type="domain" description="Helicase ATP-binding" evidence="20">
    <location>
        <begin position="534"/>
        <end position="713"/>
    </location>
</feature>
<dbReference type="GO" id="GO:0003677">
    <property type="term" value="F:DNA binding"/>
    <property type="evidence" value="ECO:0007669"/>
    <property type="project" value="UniProtKB-KW"/>
</dbReference>
<evidence type="ECO:0000256" key="1">
    <source>
        <dbReference type="ARBA" id="ARBA00001947"/>
    </source>
</evidence>
<feature type="compositionally biased region" description="Low complexity" evidence="19">
    <location>
        <begin position="441"/>
        <end position="453"/>
    </location>
</feature>
<dbReference type="PROSITE" id="PS51194">
    <property type="entry name" value="HELICASE_CTER"/>
    <property type="match status" value="1"/>
</dbReference>
<feature type="compositionally biased region" description="Acidic residues" evidence="19">
    <location>
        <begin position="1053"/>
        <end position="1062"/>
    </location>
</feature>
<keyword evidence="12" id="KW-0238">DNA-binding</keyword>
<dbReference type="FunFam" id="3.40.50.300:FF:000537">
    <property type="entry name" value="Bloom syndrome RecQ-like helicase"/>
    <property type="match status" value="1"/>
</dbReference>
<protein>
    <recommendedName>
        <fullName evidence="18">RecQ-like DNA helicase BLM</fullName>
        <ecNumber evidence="17">5.6.2.4</ecNumber>
    </recommendedName>
</protein>
<evidence type="ECO:0000256" key="11">
    <source>
        <dbReference type="ARBA" id="ARBA00022840"/>
    </source>
</evidence>
<comment type="similarity">
    <text evidence="3">Belongs to the helicase family. RecQ subfamily.</text>
</comment>
<feature type="region of interest" description="Disordered" evidence="19">
    <location>
        <begin position="485"/>
        <end position="505"/>
    </location>
</feature>
<evidence type="ECO:0000256" key="3">
    <source>
        <dbReference type="ARBA" id="ARBA00005446"/>
    </source>
</evidence>
<evidence type="ECO:0000256" key="4">
    <source>
        <dbReference type="ARBA" id="ARBA00022705"/>
    </source>
</evidence>
<dbReference type="SMART" id="SM00490">
    <property type="entry name" value="HELICc"/>
    <property type="match status" value="1"/>
</dbReference>
<dbReference type="GO" id="GO:0006260">
    <property type="term" value="P:DNA replication"/>
    <property type="evidence" value="ECO:0007669"/>
    <property type="project" value="UniProtKB-KW"/>
</dbReference>
<dbReference type="Gene3D" id="3.40.50.300">
    <property type="entry name" value="P-loop containing nucleotide triphosphate hydrolases"/>
    <property type="match status" value="2"/>
</dbReference>
<keyword evidence="10" id="KW-0862">Zinc</keyword>
<keyword evidence="8" id="KW-0378">Hydrolase</keyword>
<keyword evidence="9" id="KW-0347">Helicase</keyword>
<dbReference type="GO" id="GO:0005524">
    <property type="term" value="F:ATP binding"/>
    <property type="evidence" value="ECO:0007669"/>
    <property type="project" value="UniProtKB-KW"/>
</dbReference>
<dbReference type="GO" id="GO:0005634">
    <property type="term" value="C:nucleus"/>
    <property type="evidence" value="ECO:0007669"/>
    <property type="project" value="UniProtKB-SubCell"/>
</dbReference>
<evidence type="ECO:0000259" key="20">
    <source>
        <dbReference type="PROSITE" id="PS51192"/>
    </source>
</evidence>
<dbReference type="GO" id="GO:0005737">
    <property type="term" value="C:cytoplasm"/>
    <property type="evidence" value="ECO:0007669"/>
    <property type="project" value="TreeGrafter"/>
</dbReference>
<dbReference type="SUPFAM" id="SSF52540">
    <property type="entry name" value="P-loop containing nucleoside triphosphate hydrolases"/>
    <property type="match status" value="2"/>
</dbReference>
<dbReference type="GO" id="GO:0005694">
    <property type="term" value="C:chromosome"/>
    <property type="evidence" value="ECO:0007669"/>
    <property type="project" value="TreeGrafter"/>
</dbReference>
<reference evidence="22 23" key="1">
    <citation type="journal article" date="2019" name="Sci. Rep.">
        <title>Comparative genomics of chytrid fungi reveal insights into the obligate biotrophic and pathogenic lifestyle of Synchytrium endobioticum.</title>
        <authorList>
            <person name="van de Vossenberg B.T.L.H."/>
            <person name="Warris S."/>
            <person name="Nguyen H.D.T."/>
            <person name="van Gent-Pelzer M.P.E."/>
            <person name="Joly D.L."/>
            <person name="van de Geest H.C."/>
            <person name="Bonants P.J.M."/>
            <person name="Smith D.S."/>
            <person name="Levesque C.A."/>
            <person name="van der Lee T.A.J."/>
        </authorList>
    </citation>
    <scope>NUCLEOTIDE SEQUENCE [LARGE SCALE GENOMIC DNA]</scope>
    <source>
        <strain evidence="22 23">JEL517</strain>
    </source>
</reference>
<evidence type="ECO:0000259" key="21">
    <source>
        <dbReference type="PROSITE" id="PS51194"/>
    </source>
</evidence>
<evidence type="ECO:0000256" key="9">
    <source>
        <dbReference type="ARBA" id="ARBA00022806"/>
    </source>
</evidence>
<keyword evidence="14" id="KW-0413">Isomerase</keyword>
<keyword evidence="4" id="KW-0235">DNA replication</keyword>
<dbReference type="PANTHER" id="PTHR13710">
    <property type="entry name" value="DNA HELICASE RECQ FAMILY MEMBER"/>
    <property type="match status" value="1"/>
</dbReference>
<evidence type="ECO:0000256" key="12">
    <source>
        <dbReference type="ARBA" id="ARBA00023125"/>
    </source>
</evidence>
<dbReference type="CDD" id="cd18794">
    <property type="entry name" value="SF2_C_RecQ"/>
    <property type="match status" value="1"/>
</dbReference>
<dbReference type="NCBIfam" id="TIGR00614">
    <property type="entry name" value="recQ_fam"/>
    <property type="match status" value="1"/>
</dbReference>
<sequence>MSIPKPPINNLEESLRKLGFNQHQITTSSTRLKRTLTPASTVNTPLMNPVKSPGDDVVLLGVHKGPKKSGNPPTSVRWPLQTVDLTEDDDDTDGRLKNQDGSDDDFQMPVHKLPSAGSKKRKSPKRVADKAPTADLTVTKKKKSLDGSAVPATTTSAPKDSASPNGLVLLVPPTPPKTTKIGNTTAYEHWEEGSAFPAQEYEFDDDAFPEEGMWQTPVVKVTYETSNTVKEPTVESVAPPRPDIITATNHMLNQNGLSPQVHVRHLFTFMSHDILQQELEFTQRTLDHQQALLAQVVANPHVTDAQKSFQVIDLMKEQAVCNDRLTEIKEAIRLTTAAPMEQSRETSPVLPSDVRASPTLFSPQKDHTAAPPIIKPTIRQTNIIPQPQRQQQQLPTTPDQQMRWEDPPAPPASLTLSRPPHIAPPTYAIQYDRPPLQHEASWQPQPQQPQSWSNQENDMSFTGGKVSNQQLPRPSIPSMRAPAFMDTTGPAEPEPARASKSGSKGQYPWSDGVWKALRQWFKLERFRENQLEAIDATLAGNDVFVLMPTGGGKSLCYQLPAIISNGSTSGITIVISPLLSLMQDQLQQLLNKEIPASCLSSAQTDEQKQFTYAQLYDPKSLLRLLYVTPEMINRSEKFKTALTRLYEQHRLARFVIDEAHCVSQWGHDFRPDYKDLGEIRRIYPGVPMMALTATANEKVKMDVMNVLQMQQSKCFSQSFNRANLIYEVLPKSKNTDVEIAEFVNKRFAGKSGIVYCISKRACEELSQKLNAKGLRTMHYHAGMHKDDRMATQENWLKNRVHIIVATVAFGMGIDKPDVRFVVHYAIPQSIEGYYQETGRAGRDGQQSCCILYYAYRDVWTHWSLIDGGDGNKDQKDVGIRQRSNLRNMIAYCENKIECRRQQVLHYFGENFDAKLCRKTCDNCMATHRIVERDVSDDVRNIIEIVRRVERDNVTLAYCLDVFRGAKHGKIVQAGHDKVNGHGAGSKMTKTDAERIFHHLLVKDIIREHCERNYSGFISAYVHAGPQARTTDSPTFTMKLKFVADEKRKASNDGAEDGDDNDTDHDNANASRSKTAGGGGASKKPEKQTRMSIGGGGSSAGSSRRAKGAANTSAGSGIRETASVSSFFPDFVPPTKKADTMKRVSSIPAMPKPQFK</sequence>
<evidence type="ECO:0000256" key="19">
    <source>
        <dbReference type="SAM" id="MobiDB-lite"/>
    </source>
</evidence>
<dbReference type="InterPro" id="IPR001650">
    <property type="entry name" value="Helicase_C-like"/>
</dbReference>
<dbReference type="InterPro" id="IPR002464">
    <property type="entry name" value="DNA/RNA_helicase_DEAH_CS"/>
</dbReference>
<dbReference type="SMART" id="SM00956">
    <property type="entry name" value="RQC"/>
    <property type="match status" value="1"/>
</dbReference>
<dbReference type="GeneID" id="42006127"/>
<comment type="caution">
    <text evidence="22">The sequence shown here is derived from an EMBL/GenBank/DDBJ whole genome shotgun (WGS) entry which is preliminary data.</text>
</comment>
<dbReference type="OrthoDB" id="10261556at2759"/>
<evidence type="ECO:0000256" key="13">
    <source>
        <dbReference type="ARBA" id="ARBA00023204"/>
    </source>
</evidence>
<feature type="region of interest" description="Disordered" evidence="19">
    <location>
        <begin position="1046"/>
        <end position="1155"/>
    </location>
</feature>
<evidence type="ECO:0000313" key="23">
    <source>
        <dbReference type="Proteomes" id="UP000319731"/>
    </source>
</evidence>
<dbReference type="Gene3D" id="1.10.10.10">
    <property type="entry name" value="Winged helix-like DNA-binding domain superfamily/Winged helix DNA-binding domain"/>
    <property type="match status" value="1"/>
</dbReference>
<feature type="region of interest" description="Disordered" evidence="19">
    <location>
        <begin position="61"/>
        <end position="179"/>
    </location>
</feature>
<dbReference type="Pfam" id="PF00270">
    <property type="entry name" value="DEAD"/>
    <property type="match status" value="1"/>
</dbReference>
<evidence type="ECO:0000256" key="2">
    <source>
        <dbReference type="ARBA" id="ARBA00004123"/>
    </source>
</evidence>
<dbReference type="Pfam" id="PF09382">
    <property type="entry name" value="RQC"/>
    <property type="match status" value="1"/>
</dbReference>
<dbReference type="InterPro" id="IPR011545">
    <property type="entry name" value="DEAD/DEAH_box_helicase_dom"/>
</dbReference>
<dbReference type="PROSITE" id="PS51192">
    <property type="entry name" value="HELICASE_ATP_BIND_1"/>
    <property type="match status" value="1"/>
</dbReference>
<proteinExistence type="inferred from homology"/>
<comment type="subcellular location">
    <subcellularLocation>
        <location evidence="2">Nucleus</location>
    </subcellularLocation>
</comment>
<dbReference type="InterPro" id="IPR027417">
    <property type="entry name" value="P-loop_NTPase"/>
</dbReference>
<keyword evidence="11" id="KW-0067">ATP-binding</keyword>
<dbReference type="GO" id="GO:0043138">
    <property type="term" value="F:3'-5' DNA helicase activity"/>
    <property type="evidence" value="ECO:0007669"/>
    <property type="project" value="UniProtKB-EC"/>
</dbReference>
<keyword evidence="5" id="KW-0479">Metal-binding</keyword>
<evidence type="ECO:0000256" key="5">
    <source>
        <dbReference type="ARBA" id="ARBA00022723"/>
    </source>
</evidence>
<dbReference type="InterPro" id="IPR036388">
    <property type="entry name" value="WH-like_DNA-bd_sf"/>
</dbReference>
<dbReference type="InterPro" id="IPR014001">
    <property type="entry name" value="Helicase_ATP-bd"/>
</dbReference>
<dbReference type="EC" id="5.6.2.4" evidence="17"/>
<feature type="compositionally biased region" description="Polar residues" evidence="19">
    <location>
        <begin position="454"/>
        <end position="472"/>
    </location>
</feature>
<name>A0A507BXQ1_9FUNG</name>
<evidence type="ECO:0000256" key="17">
    <source>
        <dbReference type="ARBA" id="ARBA00034808"/>
    </source>
</evidence>
<dbReference type="FunFam" id="3.40.50.300:FF:000340">
    <property type="entry name" value="Bloom syndrome, RecQ helicase"/>
    <property type="match status" value="1"/>
</dbReference>
<dbReference type="GO" id="GO:0000724">
    <property type="term" value="P:double-strand break repair via homologous recombination"/>
    <property type="evidence" value="ECO:0007669"/>
    <property type="project" value="TreeGrafter"/>
</dbReference>
<organism evidence="22 23">
    <name type="scientific">Synchytrium microbalum</name>
    <dbReference type="NCBI Taxonomy" id="1806994"/>
    <lineage>
        <taxon>Eukaryota</taxon>
        <taxon>Fungi</taxon>
        <taxon>Fungi incertae sedis</taxon>
        <taxon>Chytridiomycota</taxon>
        <taxon>Chytridiomycota incertae sedis</taxon>
        <taxon>Chytridiomycetes</taxon>
        <taxon>Synchytriales</taxon>
        <taxon>Synchytriaceae</taxon>
        <taxon>Synchytrium</taxon>
    </lineage>
</organism>
<evidence type="ECO:0000256" key="6">
    <source>
        <dbReference type="ARBA" id="ARBA00022741"/>
    </source>
</evidence>
<gene>
    <name evidence="22" type="ORF">SmJEL517_g04902</name>
</gene>
<comment type="catalytic activity">
    <reaction evidence="16">
        <text>Couples ATP hydrolysis with the unwinding of duplex DNA by translocating in the 3'-5' direction.</text>
        <dbReference type="EC" id="5.6.2.4"/>
    </reaction>
</comment>
<dbReference type="InterPro" id="IPR032284">
    <property type="entry name" value="RecQ_Zn-bd"/>
</dbReference>
<dbReference type="SMART" id="SM00487">
    <property type="entry name" value="DEXDc"/>
    <property type="match status" value="1"/>
</dbReference>
<evidence type="ECO:0000256" key="8">
    <source>
        <dbReference type="ARBA" id="ARBA00022801"/>
    </source>
</evidence>
<dbReference type="PANTHER" id="PTHR13710:SF153">
    <property type="entry name" value="RECQ-LIKE DNA HELICASE BLM"/>
    <property type="match status" value="1"/>
</dbReference>
<feature type="region of interest" description="Disordered" evidence="19">
    <location>
        <begin position="438"/>
        <end position="473"/>
    </location>
</feature>
<dbReference type="AlphaFoldDB" id="A0A507BXQ1"/>
<feature type="domain" description="Helicase C-terminal" evidence="21">
    <location>
        <begin position="738"/>
        <end position="897"/>
    </location>
</feature>
<keyword evidence="13" id="KW-0234">DNA repair</keyword>
<feature type="compositionally biased region" description="Low complexity" evidence="19">
    <location>
        <begin position="164"/>
        <end position="179"/>
    </location>
</feature>
<dbReference type="STRING" id="1806994.A0A507BXQ1"/>
<dbReference type="RefSeq" id="XP_031023212.1">
    <property type="nucleotide sequence ID" value="XM_031170830.1"/>
</dbReference>
<keyword evidence="7" id="KW-0227">DNA damage</keyword>
<keyword evidence="15" id="KW-0539">Nucleus</keyword>
<dbReference type="InterPro" id="IPR018982">
    <property type="entry name" value="RQC_domain"/>
</dbReference>
<keyword evidence="6" id="KW-0547">Nucleotide-binding</keyword>
<dbReference type="Proteomes" id="UP000319731">
    <property type="component" value="Unassembled WGS sequence"/>
</dbReference>
<evidence type="ECO:0000256" key="14">
    <source>
        <dbReference type="ARBA" id="ARBA00023235"/>
    </source>
</evidence>
<dbReference type="Pfam" id="PF00271">
    <property type="entry name" value="Helicase_C"/>
    <property type="match status" value="1"/>
</dbReference>
<feature type="compositionally biased region" description="Low complexity" evidence="19">
    <location>
        <begin position="376"/>
        <end position="401"/>
    </location>
</feature>
<evidence type="ECO:0000256" key="18">
    <source>
        <dbReference type="ARBA" id="ARBA00073450"/>
    </source>
</evidence>
<evidence type="ECO:0000256" key="7">
    <source>
        <dbReference type="ARBA" id="ARBA00022763"/>
    </source>
</evidence>
<evidence type="ECO:0000256" key="10">
    <source>
        <dbReference type="ARBA" id="ARBA00022833"/>
    </source>
</evidence>
<dbReference type="GO" id="GO:0016787">
    <property type="term" value="F:hydrolase activity"/>
    <property type="evidence" value="ECO:0007669"/>
    <property type="project" value="UniProtKB-KW"/>
</dbReference>
<dbReference type="InterPro" id="IPR004589">
    <property type="entry name" value="DNA_helicase_ATP-dep_RecQ"/>
</dbReference>
<evidence type="ECO:0000256" key="15">
    <source>
        <dbReference type="ARBA" id="ARBA00023242"/>
    </source>
</evidence>